<comment type="caution">
    <text evidence="3">The sequence shown here is derived from an EMBL/GenBank/DDBJ whole genome shotgun (WGS) entry which is preliminary data.</text>
</comment>
<gene>
    <name evidence="3" type="ORF">RHSIM_RhsimUnG0202100</name>
</gene>
<dbReference type="InterPro" id="IPR050905">
    <property type="entry name" value="Plant_NBS-LRR"/>
</dbReference>
<name>A0A834FZ07_RHOSS</name>
<keyword evidence="1" id="KW-0611">Plant defense</keyword>
<protein>
    <recommendedName>
        <fullName evidence="2">Disease resistance protein At4g27190-like leucine-rich repeats domain-containing protein</fullName>
    </recommendedName>
</protein>
<feature type="domain" description="Disease resistance protein At4g27190-like leucine-rich repeats" evidence="2">
    <location>
        <begin position="25"/>
        <end position="140"/>
    </location>
</feature>
<evidence type="ECO:0000313" key="3">
    <source>
        <dbReference type="EMBL" id="KAF7112705.1"/>
    </source>
</evidence>
<dbReference type="OrthoDB" id="1938824at2759"/>
<accession>A0A834FZ07</accession>
<evidence type="ECO:0000256" key="1">
    <source>
        <dbReference type="ARBA" id="ARBA00022821"/>
    </source>
</evidence>
<dbReference type="PANTHER" id="PTHR33463">
    <property type="entry name" value="NB-ARC DOMAIN-CONTAINING PROTEIN-RELATED"/>
    <property type="match status" value="1"/>
</dbReference>
<proteinExistence type="predicted"/>
<dbReference type="Proteomes" id="UP000626092">
    <property type="component" value="Unassembled WGS sequence"/>
</dbReference>
<dbReference type="AlphaFoldDB" id="A0A834FZ07"/>
<dbReference type="InterPro" id="IPR032675">
    <property type="entry name" value="LRR_dom_sf"/>
</dbReference>
<reference evidence="3" key="1">
    <citation type="submission" date="2019-11" db="EMBL/GenBank/DDBJ databases">
        <authorList>
            <person name="Liu Y."/>
            <person name="Hou J."/>
            <person name="Li T.-Q."/>
            <person name="Guan C.-H."/>
            <person name="Wu X."/>
            <person name="Wu H.-Z."/>
            <person name="Ling F."/>
            <person name="Zhang R."/>
            <person name="Shi X.-G."/>
            <person name="Ren J.-P."/>
            <person name="Chen E.-F."/>
            <person name="Sun J.-M."/>
        </authorList>
    </citation>
    <scope>NUCLEOTIDE SEQUENCE</scope>
    <source>
        <strain evidence="3">Adult_tree_wgs_1</strain>
        <tissue evidence="3">Leaves</tissue>
    </source>
</reference>
<dbReference type="EMBL" id="WJXA01000443">
    <property type="protein sequence ID" value="KAF7112705.1"/>
    <property type="molecule type" value="Genomic_DNA"/>
</dbReference>
<dbReference type="Pfam" id="PF23247">
    <property type="entry name" value="LRR_RPS2"/>
    <property type="match status" value="1"/>
</dbReference>
<sequence length="192" mass="22112">MKLQTIFEDFQDFDEAIVLGSLHYMKNMERIWKGPVRKGSLSNLKSLALHTCPKMTTLFTIDMFRNLLNLEELIVADCPKIDSLASLKSSSSKSGPFLRILKKISLFELPELVSISSGLCIAPNLERMVIFYSPKLEKLSTMDVSSTKLKVIKREKEWWDALKWYESDLSTEHEDYLARIFILLRKDGDLMA</sequence>
<evidence type="ECO:0000259" key="2">
    <source>
        <dbReference type="Pfam" id="PF23247"/>
    </source>
</evidence>
<evidence type="ECO:0000313" key="4">
    <source>
        <dbReference type="Proteomes" id="UP000626092"/>
    </source>
</evidence>
<dbReference type="SUPFAM" id="SSF52047">
    <property type="entry name" value="RNI-like"/>
    <property type="match status" value="1"/>
</dbReference>
<organism evidence="3 4">
    <name type="scientific">Rhododendron simsii</name>
    <name type="common">Sims's rhododendron</name>
    <dbReference type="NCBI Taxonomy" id="118357"/>
    <lineage>
        <taxon>Eukaryota</taxon>
        <taxon>Viridiplantae</taxon>
        <taxon>Streptophyta</taxon>
        <taxon>Embryophyta</taxon>
        <taxon>Tracheophyta</taxon>
        <taxon>Spermatophyta</taxon>
        <taxon>Magnoliopsida</taxon>
        <taxon>eudicotyledons</taxon>
        <taxon>Gunneridae</taxon>
        <taxon>Pentapetalae</taxon>
        <taxon>asterids</taxon>
        <taxon>Ericales</taxon>
        <taxon>Ericaceae</taxon>
        <taxon>Ericoideae</taxon>
        <taxon>Rhodoreae</taxon>
        <taxon>Rhododendron</taxon>
    </lineage>
</organism>
<dbReference type="PANTHER" id="PTHR33463:SF179">
    <property type="entry name" value="NB-ARC DOMAIN-CONTAINING PROTEIN"/>
    <property type="match status" value="1"/>
</dbReference>
<dbReference type="InterPro" id="IPR057135">
    <property type="entry name" value="At4g27190-like_LRR"/>
</dbReference>
<keyword evidence="4" id="KW-1185">Reference proteome</keyword>
<dbReference type="Gene3D" id="3.80.10.10">
    <property type="entry name" value="Ribonuclease Inhibitor"/>
    <property type="match status" value="1"/>
</dbReference>